<keyword evidence="9" id="KW-1185">Reference proteome</keyword>
<feature type="zinc finger region" description="C3H1-type" evidence="5">
    <location>
        <begin position="317"/>
        <end position="346"/>
    </location>
</feature>
<dbReference type="InterPro" id="IPR001841">
    <property type="entry name" value="Znf_RING"/>
</dbReference>
<dbReference type="PROSITE" id="PS50103">
    <property type="entry name" value="ZF_C3H1"/>
    <property type="match status" value="3"/>
</dbReference>
<evidence type="ECO:0008006" key="10">
    <source>
        <dbReference type="Google" id="ProtNLM"/>
    </source>
</evidence>
<evidence type="ECO:0000256" key="2">
    <source>
        <dbReference type="ARBA" id="ARBA00022723"/>
    </source>
</evidence>
<proteinExistence type="predicted"/>
<dbReference type="SUPFAM" id="SSF57850">
    <property type="entry name" value="RING/U-box"/>
    <property type="match status" value="1"/>
</dbReference>
<comment type="caution">
    <text evidence="8">The sequence shown here is derived from an EMBL/GenBank/DDBJ whole genome shotgun (WGS) entry which is preliminary data.</text>
</comment>
<evidence type="ECO:0000256" key="4">
    <source>
        <dbReference type="ARBA" id="ARBA00022833"/>
    </source>
</evidence>
<dbReference type="Pfam" id="PF00642">
    <property type="entry name" value="zf-CCCH"/>
    <property type="match status" value="1"/>
</dbReference>
<dbReference type="InterPro" id="IPR000571">
    <property type="entry name" value="Znf_CCCH"/>
</dbReference>
<dbReference type="PANTHER" id="PTHR11224">
    <property type="entry name" value="MAKORIN-RELATED"/>
    <property type="match status" value="1"/>
</dbReference>
<feature type="zinc finger region" description="C3H1-type" evidence="5">
    <location>
        <begin position="27"/>
        <end position="54"/>
    </location>
</feature>
<evidence type="ECO:0000256" key="3">
    <source>
        <dbReference type="ARBA" id="ARBA00022771"/>
    </source>
</evidence>
<feature type="zinc finger region" description="C3H1-type" evidence="5">
    <location>
        <begin position="187"/>
        <end position="214"/>
    </location>
</feature>
<dbReference type="EMBL" id="CAIX01000010">
    <property type="protein sequence ID" value="CCI40603.1"/>
    <property type="molecule type" value="Genomic_DNA"/>
</dbReference>
<dbReference type="PANTHER" id="PTHR11224:SF10">
    <property type="entry name" value="IP09428P-RELATED"/>
    <property type="match status" value="1"/>
</dbReference>
<dbReference type="SUPFAM" id="SSF90229">
    <property type="entry name" value="CCCH zinc finger"/>
    <property type="match status" value="1"/>
</dbReference>
<dbReference type="InterPro" id="IPR036855">
    <property type="entry name" value="Znf_CCCH_sf"/>
</dbReference>
<dbReference type="GO" id="GO:0061630">
    <property type="term" value="F:ubiquitin protein ligase activity"/>
    <property type="evidence" value="ECO:0007669"/>
    <property type="project" value="InterPro"/>
</dbReference>
<evidence type="ECO:0000313" key="9">
    <source>
        <dbReference type="Proteomes" id="UP000053237"/>
    </source>
</evidence>
<keyword evidence="4 5" id="KW-0862">Zinc</keyword>
<feature type="domain" description="RING-type" evidence="6">
    <location>
        <begin position="238"/>
        <end position="288"/>
    </location>
</feature>
<keyword evidence="3 5" id="KW-0863">Zinc-finger</keyword>
<dbReference type="GO" id="GO:0000209">
    <property type="term" value="P:protein polyubiquitination"/>
    <property type="evidence" value="ECO:0007669"/>
    <property type="project" value="InterPro"/>
</dbReference>
<gene>
    <name evidence="8" type="ORF">BN9_013870</name>
</gene>
<dbReference type="STRING" id="65357.A0A024G2Q9"/>
<dbReference type="Pfam" id="PF14634">
    <property type="entry name" value="zf-RING_5"/>
    <property type="match status" value="1"/>
</dbReference>
<dbReference type="Pfam" id="PF14608">
    <property type="entry name" value="zf-CCCH_2"/>
    <property type="match status" value="2"/>
</dbReference>
<dbReference type="InterPro" id="IPR013083">
    <property type="entry name" value="Znf_RING/FYVE/PHD"/>
</dbReference>
<dbReference type="AlphaFoldDB" id="A0A024G2Q9"/>
<evidence type="ECO:0000256" key="5">
    <source>
        <dbReference type="PROSITE-ProRule" id="PRU00723"/>
    </source>
</evidence>
<dbReference type="CDD" id="cd16521">
    <property type="entry name" value="RING-HC_MKRN"/>
    <property type="match status" value="1"/>
</dbReference>
<dbReference type="PROSITE" id="PS50089">
    <property type="entry name" value="ZF_RING_2"/>
    <property type="match status" value="1"/>
</dbReference>
<feature type="domain" description="C3H1-type" evidence="7">
    <location>
        <begin position="187"/>
        <end position="214"/>
    </location>
</feature>
<dbReference type="Gene3D" id="3.30.40.10">
    <property type="entry name" value="Zinc/RING finger domain, C3HC4 (zinc finger)"/>
    <property type="match status" value="1"/>
</dbReference>
<dbReference type="InParanoid" id="A0A024G2Q9"/>
<organism evidence="8 9">
    <name type="scientific">Albugo candida</name>
    <dbReference type="NCBI Taxonomy" id="65357"/>
    <lineage>
        <taxon>Eukaryota</taxon>
        <taxon>Sar</taxon>
        <taxon>Stramenopiles</taxon>
        <taxon>Oomycota</taxon>
        <taxon>Peronosporomycetes</taxon>
        <taxon>Albuginales</taxon>
        <taxon>Albuginaceae</taxon>
        <taxon>Albugo</taxon>
    </lineage>
</organism>
<protein>
    <recommendedName>
        <fullName evidence="10">RING-type E3 ubiquitin transferase</fullName>
    </recommendedName>
</protein>
<dbReference type="InterPro" id="IPR017907">
    <property type="entry name" value="Znf_RING_CS"/>
</dbReference>
<dbReference type="PROSITE" id="PS00518">
    <property type="entry name" value="ZF_RING_1"/>
    <property type="match status" value="1"/>
</dbReference>
<feature type="domain" description="C3H1-type" evidence="7">
    <location>
        <begin position="27"/>
        <end position="54"/>
    </location>
</feature>
<dbReference type="Gene3D" id="2.30.30.1190">
    <property type="match status" value="1"/>
</dbReference>
<keyword evidence="2 5" id="KW-0479">Metal-binding</keyword>
<evidence type="ECO:0000259" key="6">
    <source>
        <dbReference type="PROSITE" id="PS50089"/>
    </source>
</evidence>
<evidence type="ECO:0000313" key="8">
    <source>
        <dbReference type="EMBL" id="CCI40603.1"/>
    </source>
</evidence>
<evidence type="ECO:0000259" key="7">
    <source>
        <dbReference type="PROSITE" id="PS50103"/>
    </source>
</evidence>
<feature type="domain" description="C3H1-type" evidence="7">
    <location>
        <begin position="317"/>
        <end position="346"/>
    </location>
</feature>
<dbReference type="SMART" id="SM00356">
    <property type="entry name" value="ZnF_C3H1"/>
    <property type="match status" value="3"/>
</dbReference>
<dbReference type="GO" id="GO:0008270">
    <property type="term" value="F:zinc ion binding"/>
    <property type="evidence" value="ECO:0007669"/>
    <property type="project" value="UniProtKB-KW"/>
</dbReference>
<evidence type="ECO:0000256" key="1">
    <source>
        <dbReference type="ARBA" id="ARBA00022679"/>
    </source>
</evidence>
<accession>A0A024G2Q9</accession>
<dbReference type="SMART" id="SM00184">
    <property type="entry name" value="RING"/>
    <property type="match status" value="1"/>
</dbReference>
<name>A0A024G2Q9_9STRA</name>
<keyword evidence="1" id="KW-0808">Transferase</keyword>
<sequence>MHRQEDTPGKSSSIRSTPLSAGAFRVRCKFFDLGSLVGGGCALGKQCPYVHEAVSQSEMTKQKRKDNAPKKKEVKMEEKKINQIINEQCEYTTKQQQTAVDDFVPTIQARKGPGHERSYSELSEFISKEEELYYYGAPGELERSLELNGVDPYHSTYEELEMKPSYREIAGLHVEEEDIPNANQDHNTIPEICSFYVQGVCKYGNRCVFSHSLEVPDESDAEHQLMEEELKASAEAECNICYEQILAKHERFGLLSGCDHVFCLSCIRNWRDHSDQPKQNIRQCPVCRVETAYIIPSSRMVTNPERKQALQDNFKQNLSSIPCRHFDQGRGECPFGTSCFYKHQYPDGSLDVRQVRTAVDADGHYDVLRQVRLDHFLSSQLP</sequence>
<dbReference type="InterPro" id="IPR045072">
    <property type="entry name" value="MKRN-like"/>
</dbReference>
<dbReference type="Proteomes" id="UP000053237">
    <property type="component" value="Unassembled WGS sequence"/>
</dbReference>
<dbReference type="OrthoDB" id="250836at2759"/>
<reference evidence="8 9" key="1">
    <citation type="submission" date="2012-05" db="EMBL/GenBank/DDBJ databases">
        <title>Recombination and specialization in a pathogen metapopulation.</title>
        <authorList>
            <person name="Gardiner A."/>
            <person name="Kemen E."/>
            <person name="Schultz-Larsen T."/>
            <person name="MacLean D."/>
            <person name="Van Oosterhout C."/>
            <person name="Jones J.D.G."/>
        </authorList>
    </citation>
    <scope>NUCLEOTIDE SEQUENCE [LARGE SCALE GENOMIC DNA]</scope>
    <source>
        <strain evidence="8 9">Ac Nc2</strain>
    </source>
</reference>